<proteinExistence type="predicted"/>
<organism evidence="3 4">
    <name type="scientific">Papilio machaon</name>
    <name type="common">Old World swallowtail butterfly</name>
    <dbReference type="NCBI Taxonomy" id="76193"/>
    <lineage>
        <taxon>Eukaryota</taxon>
        <taxon>Metazoa</taxon>
        <taxon>Ecdysozoa</taxon>
        <taxon>Arthropoda</taxon>
        <taxon>Hexapoda</taxon>
        <taxon>Insecta</taxon>
        <taxon>Pterygota</taxon>
        <taxon>Neoptera</taxon>
        <taxon>Endopterygota</taxon>
        <taxon>Lepidoptera</taxon>
        <taxon>Glossata</taxon>
        <taxon>Ditrysia</taxon>
        <taxon>Papilionoidea</taxon>
        <taxon>Papilionidae</taxon>
        <taxon>Papilioninae</taxon>
        <taxon>Papilio</taxon>
    </lineage>
</organism>
<evidence type="ECO:0000313" key="3">
    <source>
        <dbReference type="EMBL" id="KPJ07986.1"/>
    </source>
</evidence>
<accession>A0A194QWN7</accession>
<reference evidence="3 4" key="1">
    <citation type="journal article" date="2015" name="Nat. Commun.">
        <title>Outbred genome sequencing and CRISPR/Cas9 gene editing in butterflies.</title>
        <authorList>
            <person name="Li X."/>
            <person name="Fan D."/>
            <person name="Zhang W."/>
            <person name="Liu G."/>
            <person name="Zhang L."/>
            <person name="Zhao L."/>
            <person name="Fang X."/>
            <person name="Chen L."/>
            <person name="Dong Y."/>
            <person name="Chen Y."/>
            <person name="Ding Y."/>
            <person name="Zhao R."/>
            <person name="Feng M."/>
            <person name="Zhu Y."/>
            <person name="Feng Y."/>
            <person name="Jiang X."/>
            <person name="Zhu D."/>
            <person name="Xiang H."/>
            <person name="Feng X."/>
            <person name="Li S."/>
            <person name="Wang J."/>
            <person name="Zhang G."/>
            <person name="Kronforst M.R."/>
            <person name="Wang W."/>
        </authorList>
    </citation>
    <scope>NUCLEOTIDE SEQUENCE [LARGE SCALE GENOMIC DNA]</scope>
    <source>
        <strain evidence="3">Ya'a_city_454_Pm</strain>
        <tissue evidence="3">Whole body</tissue>
    </source>
</reference>
<dbReference type="Proteomes" id="UP000053240">
    <property type="component" value="Unassembled WGS sequence"/>
</dbReference>
<feature type="compositionally biased region" description="Low complexity" evidence="1">
    <location>
        <begin position="54"/>
        <end position="64"/>
    </location>
</feature>
<feature type="region of interest" description="Disordered" evidence="1">
    <location>
        <begin position="30"/>
        <end position="65"/>
    </location>
</feature>
<feature type="region of interest" description="Disordered" evidence="1">
    <location>
        <begin position="124"/>
        <end position="149"/>
    </location>
</feature>
<evidence type="ECO:0000256" key="2">
    <source>
        <dbReference type="SAM" id="SignalP"/>
    </source>
</evidence>
<protein>
    <recommendedName>
        <fullName evidence="5">Secreted protein</fullName>
    </recommendedName>
</protein>
<evidence type="ECO:0008006" key="5">
    <source>
        <dbReference type="Google" id="ProtNLM"/>
    </source>
</evidence>
<evidence type="ECO:0000256" key="1">
    <source>
        <dbReference type="SAM" id="MobiDB-lite"/>
    </source>
</evidence>
<dbReference type="AlphaFoldDB" id="A0A194QWN7"/>
<feature type="signal peptide" evidence="2">
    <location>
        <begin position="1"/>
        <end position="22"/>
    </location>
</feature>
<keyword evidence="2" id="KW-0732">Signal</keyword>
<name>A0A194QWN7_PAPMA</name>
<dbReference type="EMBL" id="KQ461175">
    <property type="protein sequence ID" value="KPJ07986.1"/>
    <property type="molecule type" value="Genomic_DNA"/>
</dbReference>
<feature type="chain" id="PRO_5008264700" description="Secreted protein" evidence="2">
    <location>
        <begin position="23"/>
        <end position="149"/>
    </location>
</feature>
<dbReference type="InParanoid" id="A0A194QWN7"/>
<keyword evidence="4" id="KW-1185">Reference proteome</keyword>
<sequence length="149" mass="16906">MVRLGLAMVVGVAPALVSWWRGQRTQLPPPLITPVSPATTPTSDKVPRWPQHRSPSISDCLPSSSDEESARSIVCHVRPKIMITAIRFRLRAVRSAYVTVVRDYDNDSASRKRRSCELTVCPRQRRRRPRRAIPSPYVCSETRDKHPPL</sequence>
<evidence type="ECO:0000313" key="4">
    <source>
        <dbReference type="Proteomes" id="UP000053240"/>
    </source>
</evidence>
<gene>
    <name evidence="3" type="ORF">RR48_12828</name>
</gene>